<evidence type="ECO:0000313" key="2">
    <source>
        <dbReference type="Proteomes" id="UP000248329"/>
    </source>
</evidence>
<proteinExistence type="predicted"/>
<feature type="non-terminal residue" evidence="1">
    <location>
        <position position="1"/>
    </location>
</feature>
<name>A0AC61KXV2_9EURY</name>
<accession>A0AC61KXV2</accession>
<dbReference type="Proteomes" id="UP000248329">
    <property type="component" value="Unassembled WGS sequence"/>
</dbReference>
<evidence type="ECO:0000313" key="1">
    <source>
        <dbReference type="EMBL" id="PXF56346.1"/>
    </source>
</evidence>
<sequence length="80" mass="9361">VEDVLLKSRMREIFKSGSVRGRIVTSGLLPRKEVRYVPYLTVVIFILRPLCVTLWFSETLFRNGETIKLPWCYVAPGWYP</sequence>
<gene>
    <name evidence="1" type="ORF">C4B59_17020</name>
</gene>
<protein>
    <submittedName>
        <fullName evidence="1">Uncharacterized protein</fullName>
    </submittedName>
</protein>
<comment type="caution">
    <text evidence="1">The sequence shown here is derived from an EMBL/GenBank/DDBJ whole genome shotgun (WGS) entry which is preliminary data.</text>
</comment>
<reference evidence="1" key="1">
    <citation type="submission" date="2018-01" db="EMBL/GenBank/DDBJ databases">
        <authorList>
            <person name="Krukenberg V."/>
        </authorList>
    </citation>
    <scope>NUCLEOTIDE SEQUENCE</scope>
    <source>
        <strain evidence="1">E20ANME2</strain>
    </source>
</reference>
<organism evidence="1 2">
    <name type="scientific">Candidatus Methanogaster sp</name>
    <dbReference type="NCBI Taxonomy" id="3386292"/>
    <lineage>
        <taxon>Archaea</taxon>
        <taxon>Methanobacteriati</taxon>
        <taxon>Methanobacteriota</taxon>
        <taxon>Stenosarchaea group</taxon>
        <taxon>Methanomicrobia</taxon>
        <taxon>Methanosarcinales</taxon>
        <taxon>ANME-2 cluster</taxon>
        <taxon>Candidatus Methanogasteraceae</taxon>
        <taxon>Candidatus Methanogaster</taxon>
    </lineage>
</organism>
<dbReference type="EMBL" id="PQXF01000108">
    <property type="protein sequence ID" value="PXF56346.1"/>
    <property type="molecule type" value="Genomic_DNA"/>
</dbReference>